<gene>
    <name evidence="5" type="ORF">DIATSA_LOCUS3143</name>
</gene>
<dbReference type="InterPro" id="IPR000618">
    <property type="entry name" value="Insect_cuticle"/>
</dbReference>
<reference evidence="5" key="2">
    <citation type="submission" date="2022-10" db="EMBL/GenBank/DDBJ databases">
        <authorList>
            <consortium name="ENA_rothamsted_submissions"/>
            <consortium name="culmorum"/>
            <person name="King R."/>
        </authorList>
    </citation>
    <scope>NUCLEOTIDE SEQUENCE</scope>
</reference>
<dbReference type="PROSITE" id="PS51155">
    <property type="entry name" value="CHIT_BIND_RR_2"/>
    <property type="match status" value="1"/>
</dbReference>
<evidence type="ECO:0000256" key="2">
    <source>
        <dbReference type="ARBA" id="ARBA00022729"/>
    </source>
</evidence>
<dbReference type="GO" id="GO:0042302">
    <property type="term" value="F:structural constituent of cuticle"/>
    <property type="evidence" value="ECO:0007669"/>
    <property type="project" value="UniProtKB-UniRule"/>
</dbReference>
<dbReference type="PROSITE" id="PS00233">
    <property type="entry name" value="CHIT_BIND_RR_1"/>
    <property type="match status" value="1"/>
</dbReference>
<evidence type="ECO:0000313" key="5">
    <source>
        <dbReference type="EMBL" id="CAG9785087.1"/>
    </source>
</evidence>
<evidence type="ECO:0000256" key="4">
    <source>
        <dbReference type="SAM" id="SignalP"/>
    </source>
</evidence>
<keyword evidence="1 3" id="KW-0193">Cuticle</keyword>
<protein>
    <submittedName>
        <fullName evidence="5">Uncharacterized protein</fullName>
    </submittedName>
</protein>
<keyword evidence="2 4" id="KW-0732">Signal</keyword>
<dbReference type="InterPro" id="IPR031311">
    <property type="entry name" value="CHIT_BIND_RR_consensus"/>
</dbReference>
<proteinExistence type="predicted"/>
<dbReference type="EMBL" id="OU893344">
    <property type="protein sequence ID" value="CAG9785087.1"/>
    <property type="molecule type" value="Genomic_DNA"/>
</dbReference>
<sequence length="206" mass="22232">MKFLVLALCVYAASGASFNNPNFGFKPWQTGNVARTTQTGGYAKATAQVSVPVTQTVDPVVDVAKTVVEPVVQVAKVVTPVIQESKVITPIVQSRGATPVVQVAKYATPYAEPIEVVSKDAYAEVLRSETEVHPEGFQYTYETSNGQYQYVGRDGVPVTVTYVADENGYQPQGDLLPVAPPVPVAIARALEFVRTHPSKVETVKNY</sequence>
<feature type="signal peptide" evidence="4">
    <location>
        <begin position="1"/>
        <end position="15"/>
    </location>
</feature>
<dbReference type="OrthoDB" id="7998177at2759"/>
<feature type="chain" id="PRO_5040387505" evidence="4">
    <location>
        <begin position="16"/>
        <end position="206"/>
    </location>
</feature>
<dbReference type="Pfam" id="PF00379">
    <property type="entry name" value="Chitin_bind_4"/>
    <property type="match status" value="1"/>
</dbReference>
<evidence type="ECO:0000313" key="6">
    <source>
        <dbReference type="Proteomes" id="UP001153714"/>
    </source>
</evidence>
<accession>A0A9N9QX26</accession>
<evidence type="ECO:0000256" key="3">
    <source>
        <dbReference type="PROSITE-ProRule" id="PRU00497"/>
    </source>
</evidence>
<reference evidence="5" key="1">
    <citation type="submission" date="2021-12" db="EMBL/GenBank/DDBJ databases">
        <authorList>
            <person name="King R."/>
        </authorList>
    </citation>
    <scope>NUCLEOTIDE SEQUENCE</scope>
</reference>
<dbReference type="Proteomes" id="UP001153714">
    <property type="component" value="Chromosome 13"/>
</dbReference>
<organism evidence="5 6">
    <name type="scientific">Diatraea saccharalis</name>
    <name type="common">sugarcane borer</name>
    <dbReference type="NCBI Taxonomy" id="40085"/>
    <lineage>
        <taxon>Eukaryota</taxon>
        <taxon>Metazoa</taxon>
        <taxon>Ecdysozoa</taxon>
        <taxon>Arthropoda</taxon>
        <taxon>Hexapoda</taxon>
        <taxon>Insecta</taxon>
        <taxon>Pterygota</taxon>
        <taxon>Neoptera</taxon>
        <taxon>Endopterygota</taxon>
        <taxon>Lepidoptera</taxon>
        <taxon>Glossata</taxon>
        <taxon>Ditrysia</taxon>
        <taxon>Pyraloidea</taxon>
        <taxon>Crambidae</taxon>
        <taxon>Crambinae</taxon>
        <taxon>Diatraea</taxon>
    </lineage>
</organism>
<keyword evidence="6" id="KW-1185">Reference proteome</keyword>
<evidence type="ECO:0000256" key="1">
    <source>
        <dbReference type="ARBA" id="ARBA00022460"/>
    </source>
</evidence>
<name>A0A9N9QX26_9NEOP</name>
<dbReference type="AlphaFoldDB" id="A0A9N9QX26"/>